<dbReference type="Proteomes" id="UP000022611">
    <property type="component" value="Unassembled WGS sequence"/>
</dbReference>
<dbReference type="EMBL" id="AFOY02000015">
    <property type="protein sequence ID" value="EXF94053.1"/>
    <property type="molecule type" value="Genomic_DNA"/>
</dbReference>
<comment type="caution">
    <text evidence="1">The sequence shown here is derived from an EMBL/GenBank/DDBJ whole genome shotgun (WGS) entry which is preliminary data.</text>
</comment>
<reference evidence="1 2" key="1">
    <citation type="journal article" date="2011" name="J. Bacteriol.">
        <title>Draft genome sequence of the polycyclic aromatic hydrocarbon-degrading, genetically engineered bioluminescent bioreporter Pseudomonas fluorescens HK44.</title>
        <authorList>
            <person name="Chauhan A."/>
            <person name="Layton A.C."/>
            <person name="Williams D.E."/>
            <person name="Smartt A.E."/>
            <person name="Ripp S."/>
            <person name="Karpinets T.V."/>
            <person name="Brown S.D."/>
            <person name="Sayler G.S."/>
        </authorList>
    </citation>
    <scope>NUCLEOTIDE SEQUENCE [LARGE SCALE GENOMIC DNA]</scope>
    <source>
        <strain evidence="1 2">HK44</strain>
    </source>
</reference>
<name>A0A010SSU0_PSEFL</name>
<evidence type="ECO:0000313" key="1">
    <source>
        <dbReference type="EMBL" id="EXF94053.1"/>
    </source>
</evidence>
<gene>
    <name evidence="1" type="ORF">HK44_003030</name>
</gene>
<organism evidence="1 2">
    <name type="scientific">Pseudomonas fluorescens HK44</name>
    <dbReference type="NCBI Taxonomy" id="1042209"/>
    <lineage>
        <taxon>Bacteria</taxon>
        <taxon>Pseudomonadati</taxon>
        <taxon>Pseudomonadota</taxon>
        <taxon>Gammaproteobacteria</taxon>
        <taxon>Pseudomonadales</taxon>
        <taxon>Pseudomonadaceae</taxon>
        <taxon>Pseudomonas</taxon>
    </lineage>
</organism>
<accession>A0A010SSU0</accession>
<dbReference type="HOGENOM" id="CLU_2736966_0_0_6"/>
<dbReference type="PATRIC" id="fig|1042209.11.peg.2956"/>
<evidence type="ECO:0000313" key="2">
    <source>
        <dbReference type="Proteomes" id="UP000022611"/>
    </source>
</evidence>
<proteinExistence type="predicted"/>
<dbReference type="AlphaFoldDB" id="A0A010SSU0"/>
<sequence length="71" mass="7631">MLGGRGNVVLRHEQSQVLDGVMEFKIGMSSLFLVLAESFRIQVGPIKNIQGGAAQAMGFAEKLVVTLKSQV</sequence>
<protein>
    <submittedName>
        <fullName evidence="1">Uncharacterized protein</fullName>
    </submittedName>
</protein>